<dbReference type="SMART" id="SM00862">
    <property type="entry name" value="Trans_reg_C"/>
    <property type="match status" value="1"/>
</dbReference>
<evidence type="ECO:0000259" key="9">
    <source>
        <dbReference type="PROSITE" id="PS51755"/>
    </source>
</evidence>
<dbReference type="Gene3D" id="3.40.50.2300">
    <property type="match status" value="1"/>
</dbReference>
<dbReference type="PANTHER" id="PTHR48111:SF21">
    <property type="entry name" value="DNA-BINDING DUAL MASTER TRANSCRIPTIONAL REGULATOR RPAA"/>
    <property type="match status" value="1"/>
</dbReference>
<dbReference type="InterPro" id="IPR001867">
    <property type="entry name" value="OmpR/PhoB-type_DNA-bd"/>
</dbReference>
<dbReference type="PROSITE" id="PS50110">
    <property type="entry name" value="RESPONSE_REGULATORY"/>
    <property type="match status" value="1"/>
</dbReference>
<feature type="modified residue" description="4-aspartylphosphate" evidence="6">
    <location>
        <position position="53"/>
    </location>
</feature>
<evidence type="ECO:0000313" key="11">
    <source>
        <dbReference type="Proteomes" id="UP000235122"/>
    </source>
</evidence>
<dbReference type="GeneID" id="35866992"/>
<keyword evidence="1 6" id="KW-0597">Phosphoprotein</keyword>
<evidence type="ECO:0000256" key="5">
    <source>
        <dbReference type="ARBA" id="ARBA00023163"/>
    </source>
</evidence>
<sequence length="228" mass="24842">MNPLALVVDDEVQMTSIVAFALQTEDIACQVAHSGAGAWRLFCERDFDLVVLDLMLPDISGTTLAQRIRAVSSVPIIMLTALSEVDQRVAGFEAGADDYVPKPFSPKELALRARALLKRAKPHSSDSTLVEVAGFRVSRARGTATYEGENLFLTETELATFAALLETAGQTLSVRDLLNLVWGTAALQGGRNMVKTTIYRLRKKLENAGANPEVIRAIRGRGYCFTAR</sequence>
<dbReference type="Proteomes" id="UP000235122">
    <property type="component" value="Unassembled WGS sequence"/>
</dbReference>
<keyword evidence="5" id="KW-0804">Transcription</keyword>
<dbReference type="InterPro" id="IPR011006">
    <property type="entry name" value="CheY-like_superfamily"/>
</dbReference>
<dbReference type="CDD" id="cd17574">
    <property type="entry name" value="REC_OmpR"/>
    <property type="match status" value="1"/>
</dbReference>
<dbReference type="SUPFAM" id="SSF46894">
    <property type="entry name" value="C-terminal effector domain of the bipartite response regulators"/>
    <property type="match status" value="1"/>
</dbReference>
<evidence type="ECO:0000256" key="6">
    <source>
        <dbReference type="PROSITE-ProRule" id="PRU00169"/>
    </source>
</evidence>
<evidence type="ECO:0000256" key="4">
    <source>
        <dbReference type="ARBA" id="ARBA00023125"/>
    </source>
</evidence>
<dbReference type="Pfam" id="PF00072">
    <property type="entry name" value="Response_reg"/>
    <property type="match status" value="1"/>
</dbReference>
<evidence type="ECO:0000259" key="8">
    <source>
        <dbReference type="PROSITE" id="PS50110"/>
    </source>
</evidence>
<dbReference type="Gene3D" id="1.10.10.10">
    <property type="entry name" value="Winged helix-like DNA-binding domain superfamily/Winged helix DNA-binding domain"/>
    <property type="match status" value="1"/>
</dbReference>
<dbReference type="CDD" id="cd00383">
    <property type="entry name" value="trans_reg_C"/>
    <property type="match status" value="1"/>
</dbReference>
<keyword evidence="11" id="KW-1185">Reference proteome</keyword>
<reference evidence="10 11" key="1">
    <citation type="submission" date="2017-12" db="EMBL/GenBank/DDBJ databases">
        <title>Phylogenetic diversity of female urinary microbiome.</title>
        <authorList>
            <person name="Thomas-White K."/>
            <person name="Wolfe A.J."/>
        </authorList>
    </citation>
    <scope>NUCLEOTIDE SEQUENCE [LARGE SCALE GENOMIC DNA]</scope>
    <source>
        <strain evidence="10 11">UMB0402</strain>
    </source>
</reference>
<dbReference type="PROSITE" id="PS51755">
    <property type="entry name" value="OMPR_PHOB"/>
    <property type="match status" value="1"/>
</dbReference>
<dbReference type="Pfam" id="PF00486">
    <property type="entry name" value="Trans_reg_C"/>
    <property type="match status" value="1"/>
</dbReference>
<dbReference type="FunFam" id="3.40.50.2300:FF:000001">
    <property type="entry name" value="DNA-binding response regulator PhoB"/>
    <property type="match status" value="1"/>
</dbReference>
<proteinExistence type="predicted"/>
<evidence type="ECO:0000313" key="10">
    <source>
        <dbReference type="EMBL" id="PKY71913.1"/>
    </source>
</evidence>
<keyword evidence="2" id="KW-0902">Two-component regulatory system</keyword>
<evidence type="ECO:0000256" key="7">
    <source>
        <dbReference type="PROSITE-ProRule" id="PRU01091"/>
    </source>
</evidence>
<dbReference type="SMART" id="SM00448">
    <property type="entry name" value="REC"/>
    <property type="match status" value="1"/>
</dbReference>
<dbReference type="GO" id="GO:0000156">
    <property type="term" value="F:phosphorelay response regulator activity"/>
    <property type="evidence" value="ECO:0007669"/>
    <property type="project" value="TreeGrafter"/>
</dbReference>
<dbReference type="Gene3D" id="6.10.250.690">
    <property type="match status" value="1"/>
</dbReference>
<feature type="domain" description="Response regulatory" evidence="8">
    <location>
        <begin position="4"/>
        <end position="117"/>
    </location>
</feature>
<dbReference type="STRING" id="33007.HMPREF3198_02151"/>
<dbReference type="RefSeq" id="WP_024331733.1">
    <property type="nucleotide sequence ID" value="NZ_JASOXK010000006.1"/>
</dbReference>
<dbReference type="AlphaFoldDB" id="A0A2I1ILA6"/>
<dbReference type="InterPro" id="IPR016032">
    <property type="entry name" value="Sig_transdc_resp-reg_C-effctor"/>
</dbReference>
<name>A0A2I1ILA6_9ACTO</name>
<dbReference type="InterPro" id="IPR036388">
    <property type="entry name" value="WH-like_DNA-bd_sf"/>
</dbReference>
<comment type="caution">
    <text evidence="10">The sequence shown here is derived from an EMBL/GenBank/DDBJ whole genome shotgun (WGS) entry which is preliminary data.</text>
</comment>
<dbReference type="GO" id="GO:0032993">
    <property type="term" value="C:protein-DNA complex"/>
    <property type="evidence" value="ECO:0007669"/>
    <property type="project" value="TreeGrafter"/>
</dbReference>
<evidence type="ECO:0000256" key="3">
    <source>
        <dbReference type="ARBA" id="ARBA00023015"/>
    </source>
</evidence>
<keyword evidence="3" id="KW-0805">Transcription regulation</keyword>
<dbReference type="InterPro" id="IPR039420">
    <property type="entry name" value="WalR-like"/>
</dbReference>
<gene>
    <name evidence="10" type="ORF">CYJ19_09355</name>
</gene>
<dbReference type="GO" id="GO:0006355">
    <property type="term" value="P:regulation of DNA-templated transcription"/>
    <property type="evidence" value="ECO:0007669"/>
    <property type="project" value="InterPro"/>
</dbReference>
<feature type="DNA-binding region" description="OmpR/PhoB-type" evidence="7">
    <location>
        <begin position="127"/>
        <end position="227"/>
    </location>
</feature>
<dbReference type="PANTHER" id="PTHR48111">
    <property type="entry name" value="REGULATOR OF RPOS"/>
    <property type="match status" value="1"/>
</dbReference>
<dbReference type="SUPFAM" id="SSF52172">
    <property type="entry name" value="CheY-like"/>
    <property type="match status" value="1"/>
</dbReference>
<keyword evidence="4 7" id="KW-0238">DNA-binding</keyword>
<dbReference type="InterPro" id="IPR001789">
    <property type="entry name" value="Sig_transdc_resp-reg_receiver"/>
</dbReference>
<feature type="domain" description="OmpR/PhoB-type" evidence="9">
    <location>
        <begin position="127"/>
        <end position="227"/>
    </location>
</feature>
<organism evidence="10 11">
    <name type="scientific">Winkia neuii</name>
    <dbReference type="NCBI Taxonomy" id="33007"/>
    <lineage>
        <taxon>Bacteria</taxon>
        <taxon>Bacillati</taxon>
        <taxon>Actinomycetota</taxon>
        <taxon>Actinomycetes</taxon>
        <taxon>Actinomycetales</taxon>
        <taxon>Actinomycetaceae</taxon>
        <taxon>Winkia</taxon>
    </lineage>
</organism>
<dbReference type="GO" id="GO:0005829">
    <property type="term" value="C:cytosol"/>
    <property type="evidence" value="ECO:0007669"/>
    <property type="project" value="TreeGrafter"/>
</dbReference>
<accession>A0A2I1ILA6</accession>
<evidence type="ECO:0000256" key="2">
    <source>
        <dbReference type="ARBA" id="ARBA00023012"/>
    </source>
</evidence>
<protein>
    <submittedName>
        <fullName evidence="10">DNA-binding response regulator</fullName>
    </submittedName>
</protein>
<dbReference type="EMBL" id="PKKO01000005">
    <property type="protein sequence ID" value="PKY71913.1"/>
    <property type="molecule type" value="Genomic_DNA"/>
</dbReference>
<dbReference type="GO" id="GO:0000976">
    <property type="term" value="F:transcription cis-regulatory region binding"/>
    <property type="evidence" value="ECO:0007669"/>
    <property type="project" value="TreeGrafter"/>
</dbReference>
<evidence type="ECO:0000256" key="1">
    <source>
        <dbReference type="ARBA" id="ARBA00022553"/>
    </source>
</evidence>